<name>A0ABV5GPD3_9FLAO</name>
<dbReference type="Pfam" id="PF14124">
    <property type="entry name" value="DUF4291"/>
    <property type="match status" value="1"/>
</dbReference>
<dbReference type="Proteomes" id="UP001589607">
    <property type="component" value="Unassembled WGS sequence"/>
</dbReference>
<gene>
    <name evidence="1" type="ORF">ACFFVF_12035</name>
</gene>
<dbReference type="InterPro" id="IPR025633">
    <property type="entry name" value="DUF4291"/>
</dbReference>
<accession>A0ABV5GPD3</accession>
<comment type="caution">
    <text evidence="1">The sequence shown here is derived from an EMBL/GenBank/DDBJ whole genome shotgun (WGS) entry which is preliminary data.</text>
</comment>
<dbReference type="RefSeq" id="WP_236457832.1">
    <property type="nucleotide sequence ID" value="NZ_CBCSGE010000005.1"/>
</dbReference>
<dbReference type="PANTHER" id="PTHR38567:SF1">
    <property type="entry name" value="DUF4291 DOMAIN-CONTAINING PROTEIN"/>
    <property type="match status" value="1"/>
</dbReference>
<reference evidence="1 2" key="1">
    <citation type="submission" date="2024-09" db="EMBL/GenBank/DDBJ databases">
        <authorList>
            <person name="Sun Q."/>
            <person name="Mori K."/>
        </authorList>
    </citation>
    <scope>NUCLEOTIDE SEQUENCE [LARGE SCALE GENOMIC DNA]</scope>
    <source>
        <strain evidence="1 2">CECT 7955</strain>
    </source>
</reference>
<evidence type="ECO:0000313" key="2">
    <source>
        <dbReference type="Proteomes" id="UP001589607"/>
    </source>
</evidence>
<dbReference type="PANTHER" id="PTHR38567">
    <property type="entry name" value="DUF4291 DOMAIN-CONTAINING PROTEIN"/>
    <property type="match status" value="1"/>
</dbReference>
<proteinExistence type="predicted"/>
<keyword evidence="2" id="KW-1185">Reference proteome</keyword>
<sequence>MKQNQEIRADYNRDTIIVYQAYGEKIAIPAIKNKKFQEPFSFSRMTWIKPSFLWLMERSNWANKSNQEYILAIRIRRDKWDEALNMGVLTHPDSNVYSSGHEWEEKFNQAKVHIQWDPERNFKGTKLNYQSIQVGISRFLIQEYNEEWIVDIEDYTPLVKKIRTLIKEGKYKEAQRLLPNEKVYSINSEIGNKIAKNSK</sequence>
<organism evidence="1 2">
    <name type="scientific">Flavobacterium jumunjinense</name>
    <dbReference type="NCBI Taxonomy" id="998845"/>
    <lineage>
        <taxon>Bacteria</taxon>
        <taxon>Pseudomonadati</taxon>
        <taxon>Bacteroidota</taxon>
        <taxon>Flavobacteriia</taxon>
        <taxon>Flavobacteriales</taxon>
        <taxon>Flavobacteriaceae</taxon>
        <taxon>Flavobacterium</taxon>
    </lineage>
</organism>
<dbReference type="EMBL" id="JBHMEY010000042">
    <property type="protein sequence ID" value="MFB9097249.1"/>
    <property type="molecule type" value="Genomic_DNA"/>
</dbReference>
<evidence type="ECO:0000313" key="1">
    <source>
        <dbReference type="EMBL" id="MFB9097249.1"/>
    </source>
</evidence>
<protein>
    <submittedName>
        <fullName evidence="1">DUF4291 domain-containing protein</fullName>
    </submittedName>
</protein>